<keyword evidence="5" id="KW-1185">Reference proteome</keyword>
<dbReference type="Gene3D" id="1.10.357.10">
    <property type="entry name" value="Tetracycline Repressor, domain 2"/>
    <property type="match status" value="1"/>
</dbReference>
<dbReference type="Proteomes" id="UP000632377">
    <property type="component" value="Unassembled WGS sequence"/>
</dbReference>
<organism evidence="4 5">
    <name type="scientific">Clostridium rhizosphaerae</name>
    <dbReference type="NCBI Taxonomy" id="2803861"/>
    <lineage>
        <taxon>Bacteria</taxon>
        <taxon>Bacillati</taxon>
        <taxon>Bacillota</taxon>
        <taxon>Clostridia</taxon>
        <taxon>Eubacteriales</taxon>
        <taxon>Clostridiaceae</taxon>
        <taxon>Clostridium</taxon>
    </lineage>
</organism>
<evidence type="ECO:0000256" key="2">
    <source>
        <dbReference type="PROSITE-ProRule" id="PRU00335"/>
    </source>
</evidence>
<gene>
    <name evidence="4" type="ORF">JK636_21495</name>
</gene>
<sequence length="176" mass="21008">MPKIIENVKESLILEGRKTLIEKNYKELNIRDIAKSCGIAIGTFYNYFSNKEEFVSEIFRDDWRNTLNLAERLKTSEESLKEKIRKIYISMQNFVDKYISIFYEIAMLKGYESKRDYDMQDIYVKIEEILSIEKNRGSIKSSLSMQKLAHFIVINIMDLNKNKYMSFDELYEQMNI</sequence>
<dbReference type="Pfam" id="PF00440">
    <property type="entry name" value="TetR_N"/>
    <property type="match status" value="1"/>
</dbReference>
<feature type="domain" description="HTH tetR-type" evidence="3">
    <location>
        <begin position="6"/>
        <end position="66"/>
    </location>
</feature>
<accession>A0ABS1TGC7</accession>
<dbReference type="InterPro" id="IPR001647">
    <property type="entry name" value="HTH_TetR"/>
</dbReference>
<dbReference type="PROSITE" id="PS00018">
    <property type="entry name" value="EF_HAND_1"/>
    <property type="match status" value="1"/>
</dbReference>
<dbReference type="PANTHER" id="PTHR43479:SF11">
    <property type="entry name" value="ACREF_ENVCD OPERON REPRESSOR-RELATED"/>
    <property type="match status" value="1"/>
</dbReference>
<dbReference type="InterPro" id="IPR050624">
    <property type="entry name" value="HTH-type_Tx_Regulator"/>
</dbReference>
<feature type="DNA-binding region" description="H-T-H motif" evidence="2">
    <location>
        <begin position="29"/>
        <end position="48"/>
    </location>
</feature>
<keyword evidence="1 2" id="KW-0238">DNA-binding</keyword>
<dbReference type="RefSeq" id="WP_202751014.1">
    <property type="nucleotide sequence ID" value="NZ_JAESWC010000018.1"/>
</dbReference>
<evidence type="ECO:0000259" key="3">
    <source>
        <dbReference type="PROSITE" id="PS50977"/>
    </source>
</evidence>
<reference evidence="4 5" key="1">
    <citation type="submission" date="2021-01" db="EMBL/GenBank/DDBJ databases">
        <title>Genome public.</title>
        <authorList>
            <person name="Liu C."/>
            <person name="Sun Q."/>
        </authorList>
    </citation>
    <scope>NUCLEOTIDE SEQUENCE [LARGE SCALE GENOMIC DNA]</scope>
    <source>
        <strain evidence="4 5">YIM B02515</strain>
    </source>
</reference>
<protein>
    <submittedName>
        <fullName evidence="4">TetR/AcrR family transcriptional regulator</fullName>
    </submittedName>
</protein>
<evidence type="ECO:0000256" key="1">
    <source>
        <dbReference type="ARBA" id="ARBA00023125"/>
    </source>
</evidence>
<name>A0ABS1TGC7_9CLOT</name>
<evidence type="ECO:0000313" key="5">
    <source>
        <dbReference type="Proteomes" id="UP000632377"/>
    </source>
</evidence>
<dbReference type="SUPFAM" id="SSF46689">
    <property type="entry name" value="Homeodomain-like"/>
    <property type="match status" value="1"/>
</dbReference>
<dbReference type="PROSITE" id="PS50977">
    <property type="entry name" value="HTH_TETR_2"/>
    <property type="match status" value="1"/>
</dbReference>
<dbReference type="InterPro" id="IPR018247">
    <property type="entry name" value="EF_Hand_1_Ca_BS"/>
</dbReference>
<dbReference type="PANTHER" id="PTHR43479">
    <property type="entry name" value="ACREF/ENVCD OPERON REPRESSOR-RELATED"/>
    <property type="match status" value="1"/>
</dbReference>
<evidence type="ECO:0000313" key="4">
    <source>
        <dbReference type="EMBL" id="MBL4938291.1"/>
    </source>
</evidence>
<proteinExistence type="predicted"/>
<dbReference type="InterPro" id="IPR009057">
    <property type="entry name" value="Homeodomain-like_sf"/>
</dbReference>
<comment type="caution">
    <text evidence="4">The sequence shown here is derived from an EMBL/GenBank/DDBJ whole genome shotgun (WGS) entry which is preliminary data.</text>
</comment>
<dbReference type="EMBL" id="JAESWC010000018">
    <property type="protein sequence ID" value="MBL4938291.1"/>
    <property type="molecule type" value="Genomic_DNA"/>
</dbReference>